<accession>A0AAV9NWB9</accession>
<dbReference type="Pfam" id="PF14027">
    <property type="entry name" value="Questin_oxidase"/>
    <property type="match status" value="1"/>
</dbReference>
<gene>
    <name evidence="2" type="ORF">LTR77_010167</name>
</gene>
<dbReference type="InterPro" id="IPR025337">
    <property type="entry name" value="Questin_oxidase-like"/>
</dbReference>
<keyword evidence="3" id="KW-1185">Reference proteome</keyword>
<dbReference type="PANTHER" id="PTHR35870:SF1">
    <property type="entry name" value="PROTEIN, PUTATIVE (AFU_ORTHOLOGUE AFUA_5G03330)-RELATED"/>
    <property type="match status" value="1"/>
</dbReference>
<dbReference type="AlphaFoldDB" id="A0AAV9NWB9"/>
<protein>
    <recommendedName>
        <fullName evidence="4">HypA</fullName>
    </recommendedName>
</protein>
<dbReference type="Proteomes" id="UP001337655">
    <property type="component" value="Unassembled WGS sequence"/>
</dbReference>
<proteinExistence type="predicted"/>
<evidence type="ECO:0000313" key="3">
    <source>
        <dbReference type="Proteomes" id="UP001337655"/>
    </source>
</evidence>
<comment type="caution">
    <text evidence="2">The sequence shown here is derived from an EMBL/GenBank/DDBJ whole genome shotgun (WGS) entry which is preliminary data.</text>
</comment>
<evidence type="ECO:0000256" key="1">
    <source>
        <dbReference type="ARBA" id="ARBA00023002"/>
    </source>
</evidence>
<reference evidence="2 3" key="1">
    <citation type="submission" date="2023-08" db="EMBL/GenBank/DDBJ databases">
        <title>Black Yeasts Isolated from many extreme environments.</title>
        <authorList>
            <person name="Coleine C."/>
            <person name="Stajich J.E."/>
            <person name="Selbmann L."/>
        </authorList>
    </citation>
    <scope>NUCLEOTIDE SEQUENCE [LARGE SCALE GENOMIC DNA]</scope>
    <source>
        <strain evidence="2 3">CCFEE 5935</strain>
    </source>
</reference>
<name>A0AAV9NWB9_9PEZI</name>
<dbReference type="RefSeq" id="XP_064654404.1">
    <property type="nucleotide sequence ID" value="XM_064807390.1"/>
</dbReference>
<organism evidence="2 3">
    <name type="scientific">Saxophila tyrrhenica</name>
    <dbReference type="NCBI Taxonomy" id="1690608"/>
    <lineage>
        <taxon>Eukaryota</taxon>
        <taxon>Fungi</taxon>
        <taxon>Dikarya</taxon>
        <taxon>Ascomycota</taxon>
        <taxon>Pezizomycotina</taxon>
        <taxon>Dothideomycetes</taxon>
        <taxon>Dothideomycetidae</taxon>
        <taxon>Mycosphaerellales</taxon>
        <taxon>Extremaceae</taxon>
        <taxon>Saxophila</taxon>
    </lineage>
</organism>
<keyword evidence="1" id="KW-0560">Oxidoreductase</keyword>
<dbReference type="EMBL" id="JAVRRT010000021">
    <property type="protein sequence ID" value="KAK5164076.1"/>
    <property type="molecule type" value="Genomic_DNA"/>
</dbReference>
<evidence type="ECO:0000313" key="2">
    <source>
        <dbReference type="EMBL" id="KAK5164076.1"/>
    </source>
</evidence>
<dbReference type="GeneID" id="89931496"/>
<sequence>MATASKVQLGTDVGDWPEYYRTGITKEQTECASELLQKNHKDWHIFFQDGGLHNHIAHHVLAIWALNASTEQIQKNYETNESYQRSQPPVNQEVLEELQDPAGFLKNLNPRDNYHTFLRFFQDEIDKGSWQEVLQKYVFAGDDRAEAMFVRLFAGFLHPFIHLGYGVEFRQPAIVAEALAQASCHDDQIGKLLLPAEKAARESRGGPSKSIVELLDTIHGDKDMQAAAHWDDGNKIYDGIIPRAGERMTELAAQFHVKPDELNEKTAEMTNAVCYYTAGAQHPPNMVMFDFYYMHCVNSSIFFPAFLKQAWLSDQNKARLLEWKTRLDLAMYASRKCPDIRLDEIREYKPRHQSGWDGIQDRVCDFNDDGHSAKLIRALAHGQSICKPYEHKDEFRIKHDDWLLMGHMAIDSVENTKTKGVSTWVRSAGFDEAWKDIPLRAQL</sequence>
<evidence type="ECO:0008006" key="4">
    <source>
        <dbReference type="Google" id="ProtNLM"/>
    </source>
</evidence>
<dbReference type="GO" id="GO:0016491">
    <property type="term" value="F:oxidoreductase activity"/>
    <property type="evidence" value="ECO:0007669"/>
    <property type="project" value="UniProtKB-KW"/>
</dbReference>
<dbReference type="PANTHER" id="PTHR35870">
    <property type="entry name" value="PROTEIN, PUTATIVE (AFU_ORTHOLOGUE AFUA_5G03330)-RELATED"/>
    <property type="match status" value="1"/>
</dbReference>